<feature type="non-terminal residue" evidence="10">
    <location>
        <position position="340"/>
    </location>
</feature>
<keyword evidence="11" id="KW-1185">Reference proteome</keyword>
<gene>
    <name evidence="10" type="primary">tilS</name>
    <name evidence="10" type="ORF">G3N55_01245</name>
</gene>
<feature type="domain" description="tRNA(Ile)-lysidine synthase substrate-binding" evidence="9">
    <location>
        <begin position="263"/>
        <end position="329"/>
    </location>
</feature>
<evidence type="ECO:0000256" key="1">
    <source>
        <dbReference type="ARBA" id="ARBA00013267"/>
    </source>
</evidence>
<protein>
    <recommendedName>
        <fullName evidence="1">tRNA(Ile)-lysidine synthetase</fullName>
        <ecNumber evidence="1">6.3.4.19</ecNumber>
    </recommendedName>
</protein>
<evidence type="ECO:0000313" key="10">
    <source>
        <dbReference type="EMBL" id="NDY41478.1"/>
    </source>
</evidence>
<dbReference type="GO" id="GO:0032267">
    <property type="term" value="F:tRNA(Ile)-lysidine synthase activity"/>
    <property type="evidence" value="ECO:0007669"/>
    <property type="project" value="UniProtKB-EC"/>
</dbReference>
<evidence type="ECO:0000256" key="4">
    <source>
        <dbReference type="ARBA" id="ARBA00022694"/>
    </source>
</evidence>
<dbReference type="GO" id="GO:0005524">
    <property type="term" value="F:ATP binding"/>
    <property type="evidence" value="ECO:0007669"/>
    <property type="project" value="UniProtKB-KW"/>
</dbReference>
<keyword evidence="2" id="KW-0963">Cytoplasm</keyword>
<dbReference type="InterPro" id="IPR015262">
    <property type="entry name" value="tRNA_Ile_lys_synt_subst-bd"/>
</dbReference>
<proteinExistence type="inferred from homology"/>
<organism evidence="10 11">
    <name type="scientific">Dissulfurirhabdus thermomarina</name>
    <dbReference type="NCBI Taxonomy" id="1765737"/>
    <lineage>
        <taxon>Bacteria</taxon>
        <taxon>Deltaproteobacteria</taxon>
        <taxon>Dissulfurirhabdaceae</taxon>
        <taxon>Dissulfurirhabdus</taxon>
    </lineage>
</organism>
<comment type="caution">
    <text evidence="10">The sequence shown here is derived from an EMBL/GenBank/DDBJ whole genome shotgun (WGS) entry which is preliminary data.</text>
</comment>
<dbReference type="Pfam" id="PF01171">
    <property type="entry name" value="ATP_bind_3"/>
    <property type="match status" value="1"/>
</dbReference>
<dbReference type="Pfam" id="PF09179">
    <property type="entry name" value="TilS"/>
    <property type="match status" value="1"/>
</dbReference>
<dbReference type="CDD" id="cd01992">
    <property type="entry name" value="TilS_N"/>
    <property type="match status" value="1"/>
</dbReference>
<dbReference type="SUPFAM" id="SSF52402">
    <property type="entry name" value="Adenine nucleotide alpha hydrolases-like"/>
    <property type="match status" value="1"/>
</dbReference>
<dbReference type="HAMAP" id="MF_01161">
    <property type="entry name" value="tRNA_Ile_lys_synt"/>
    <property type="match status" value="1"/>
</dbReference>
<dbReference type="InterPro" id="IPR014729">
    <property type="entry name" value="Rossmann-like_a/b/a_fold"/>
</dbReference>
<dbReference type="EC" id="6.3.4.19" evidence="1"/>
<dbReference type="Gene3D" id="3.40.50.620">
    <property type="entry name" value="HUPs"/>
    <property type="match status" value="1"/>
</dbReference>
<dbReference type="GO" id="GO:0008033">
    <property type="term" value="P:tRNA processing"/>
    <property type="evidence" value="ECO:0007669"/>
    <property type="project" value="UniProtKB-KW"/>
</dbReference>
<dbReference type="GO" id="GO:0005737">
    <property type="term" value="C:cytoplasm"/>
    <property type="evidence" value="ECO:0007669"/>
    <property type="project" value="InterPro"/>
</dbReference>
<keyword evidence="5" id="KW-0547">Nucleotide-binding</keyword>
<evidence type="ECO:0000256" key="3">
    <source>
        <dbReference type="ARBA" id="ARBA00022598"/>
    </source>
</evidence>
<name>A0A6N9TK72_DISTH</name>
<dbReference type="PANTHER" id="PTHR43033:SF1">
    <property type="entry name" value="TRNA(ILE)-LYSIDINE SYNTHASE-RELATED"/>
    <property type="match status" value="1"/>
</dbReference>
<reference evidence="10 11" key="1">
    <citation type="submission" date="2020-02" db="EMBL/GenBank/DDBJ databases">
        <title>Comparative genomics of sulfur disproportionating microorganisms.</title>
        <authorList>
            <person name="Ward L.M."/>
            <person name="Bertran E."/>
            <person name="Johnston D.T."/>
        </authorList>
    </citation>
    <scope>NUCLEOTIDE SEQUENCE [LARGE SCALE GENOMIC DNA]</scope>
    <source>
        <strain evidence="10 11">DSM 100025</strain>
    </source>
</reference>
<evidence type="ECO:0000256" key="7">
    <source>
        <dbReference type="ARBA" id="ARBA00048539"/>
    </source>
</evidence>
<dbReference type="EMBL" id="JAAGRR010000005">
    <property type="protein sequence ID" value="NDY41478.1"/>
    <property type="molecule type" value="Genomic_DNA"/>
</dbReference>
<dbReference type="RefSeq" id="WP_163297636.1">
    <property type="nucleotide sequence ID" value="NZ_JAAGRR010000005.1"/>
</dbReference>
<sequence length="340" mass="37076">MTMPKSIVSKIEDALRRRCGVRPGHGILVAISGGPDSTFLCHALREIAHRWPLRLAAAHFHHGIRGPAADRDAAFAATLARDLGLPFFSGRADAPAHARRHGLSLEEAARELRLGFLREAAAGAGADRIALGHTADDQAEEVLLRLLRGSALAGLSGIPWRRGPFVRPLLGTRKAEILAELERRRLPWCRDETNSDPRHLRNRVRSRLLPLLREHFNPAVEATLNRTAALLADDEAVLEDLARAAFSRLENDAPAPSGGPIRLRVADLLAEAPAIRRRVVRLALEAAGAPLRRLVAAHLLGVEALLARNRDGRIDLPGGVRAERRDDRLVLHRGEVPAAS</sequence>
<evidence type="ECO:0000259" key="8">
    <source>
        <dbReference type="Pfam" id="PF01171"/>
    </source>
</evidence>
<evidence type="ECO:0000256" key="6">
    <source>
        <dbReference type="ARBA" id="ARBA00022840"/>
    </source>
</evidence>
<dbReference type="PANTHER" id="PTHR43033">
    <property type="entry name" value="TRNA(ILE)-LYSIDINE SYNTHASE-RELATED"/>
    <property type="match status" value="1"/>
</dbReference>
<dbReference type="NCBIfam" id="TIGR02432">
    <property type="entry name" value="lysidine_TilS_N"/>
    <property type="match status" value="1"/>
</dbReference>
<dbReference type="InterPro" id="IPR012795">
    <property type="entry name" value="tRNA_Ile_lys_synt_N"/>
</dbReference>
<dbReference type="Proteomes" id="UP000469346">
    <property type="component" value="Unassembled WGS sequence"/>
</dbReference>
<keyword evidence="6" id="KW-0067">ATP-binding</keyword>
<evidence type="ECO:0000256" key="2">
    <source>
        <dbReference type="ARBA" id="ARBA00022490"/>
    </source>
</evidence>
<dbReference type="SUPFAM" id="SSF82829">
    <property type="entry name" value="MesJ substrate recognition domain-like"/>
    <property type="match status" value="1"/>
</dbReference>
<dbReference type="Gene3D" id="1.20.59.20">
    <property type="match status" value="1"/>
</dbReference>
<keyword evidence="3 10" id="KW-0436">Ligase</keyword>
<comment type="catalytic activity">
    <reaction evidence="7">
        <text>cytidine(34) in tRNA(Ile2) + L-lysine + ATP = lysidine(34) in tRNA(Ile2) + AMP + diphosphate + H(+)</text>
        <dbReference type="Rhea" id="RHEA:43744"/>
        <dbReference type="Rhea" id="RHEA-COMP:10625"/>
        <dbReference type="Rhea" id="RHEA-COMP:10670"/>
        <dbReference type="ChEBI" id="CHEBI:15378"/>
        <dbReference type="ChEBI" id="CHEBI:30616"/>
        <dbReference type="ChEBI" id="CHEBI:32551"/>
        <dbReference type="ChEBI" id="CHEBI:33019"/>
        <dbReference type="ChEBI" id="CHEBI:82748"/>
        <dbReference type="ChEBI" id="CHEBI:83665"/>
        <dbReference type="ChEBI" id="CHEBI:456215"/>
        <dbReference type="EC" id="6.3.4.19"/>
    </reaction>
</comment>
<evidence type="ECO:0000313" key="11">
    <source>
        <dbReference type="Proteomes" id="UP000469346"/>
    </source>
</evidence>
<evidence type="ECO:0000259" key="9">
    <source>
        <dbReference type="Pfam" id="PF09179"/>
    </source>
</evidence>
<feature type="domain" description="tRNA(Ile)-lysidine/2-thiocytidine synthase N-terminal" evidence="8">
    <location>
        <begin position="27"/>
        <end position="206"/>
    </location>
</feature>
<dbReference type="AlphaFoldDB" id="A0A6N9TK72"/>
<dbReference type="InterPro" id="IPR011063">
    <property type="entry name" value="TilS/TtcA_N"/>
</dbReference>
<evidence type="ECO:0000256" key="5">
    <source>
        <dbReference type="ARBA" id="ARBA00022741"/>
    </source>
</evidence>
<accession>A0A6N9TK72</accession>
<keyword evidence="4" id="KW-0819">tRNA processing</keyword>
<dbReference type="InterPro" id="IPR012094">
    <property type="entry name" value="tRNA_Ile_lys_synt"/>
</dbReference>